<dbReference type="InterPro" id="IPR029058">
    <property type="entry name" value="AB_hydrolase_fold"/>
</dbReference>
<name>A0A8H9L9U1_9MICO</name>
<sequence>MDETRLSAPEGVRFLPDDPTGVGVLVLAGSSGRIDAAPLPFVPLDRRRAPATHPPEFRELYAASRAAHPDHAVAAAIPVERIREVLVVAGGDYRVWDPVDHARRIAGRRDQAGLPTTVVDHTTAGHRAALPGEQAPTAGLDIARGGSAEADARLGAMAWPALVRLVRP</sequence>
<dbReference type="Proteomes" id="UP000655589">
    <property type="component" value="Unassembled WGS sequence"/>
</dbReference>
<evidence type="ECO:0000313" key="1">
    <source>
        <dbReference type="EMBL" id="GGM41501.1"/>
    </source>
</evidence>
<reference evidence="1" key="1">
    <citation type="journal article" date="2014" name="Int. J. Syst. Evol. Microbiol.">
        <title>Complete genome sequence of Corynebacterium casei LMG S-19264T (=DSM 44701T), isolated from a smear-ripened cheese.</title>
        <authorList>
            <consortium name="US DOE Joint Genome Institute (JGI-PGF)"/>
            <person name="Walter F."/>
            <person name="Albersmeier A."/>
            <person name="Kalinowski J."/>
            <person name="Ruckert C."/>
        </authorList>
    </citation>
    <scope>NUCLEOTIDE SEQUENCE</scope>
    <source>
        <strain evidence="1">JCM 3051</strain>
    </source>
</reference>
<protein>
    <submittedName>
        <fullName evidence="1">Uncharacterized protein</fullName>
    </submittedName>
</protein>
<dbReference type="Gene3D" id="3.40.50.1820">
    <property type="entry name" value="alpha/beta hydrolase"/>
    <property type="match status" value="1"/>
</dbReference>
<evidence type="ECO:0000313" key="2">
    <source>
        <dbReference type="Proteomes" id="UP000655589"/>
    </source>
</evidence>
<reference evidence="1" key="2">
    <citation type="submission" date="2020-09" db="EMBL/GenBank/DDBJ databases">
        <authorList>
            <person name="Sun Q."/>
            <person name="Ohkuma M."/>
        </authorList>
    </citation>
    <scope>NUCLEOTIDE SEQUENCE</scope>
    <source>
        <strain evidence="1">JCM 3051</strain>
    </source>
</reference>
<dbReference type="EMBL" id="BMPT01000023">
    <property type="protein sequence ID" value="GGM41501.1"/>
    <property type="molecule type" value="Genomic_DNA"/>
</dbReference>
<keyword evidence="2" id="KW-1185">Reference proteome</keyword>
<gene>
    <name evidence="1" type="ORF">GCM10010102_41290</name>
</gene>
<dbReference type="RefSeq" id="WP_171103590.1">
    <property type="nucleotide sequence ID" value="NZ_BMPT01000023.1"/>
</dbReference>
<proteinExistence type="predicted"/>
<accession>A0A8H9L9U1</accession>
<organism evidence="1 2">
    <name type="scientific">Promicromonospora citrea</name>
    <dbReference type="NCBI Taxonomy" id="43677"/>
    <lineage>
        <taxon>Bacteria</taxon>
        <taxon>Bacillati</taxon>
        <taxon>Actinomycetota</taxon>
        <taxon>Actinomycetes</taxon>
        <taxon>Micrococcales</taxon>
        <taxon>Promicromonosporaceae</taxon>
        <taxon>Promicromonospora</taxon>
    </lineage>
</organism>
<dbReference type="AlphaFoldDB" id="A0A8H9L9U1"/>
<comment type="caution">
    <text evidence="1">The sequence shown here is derived from an EMBL/GenBank/DDBJ whole genome shotgun (WGS) entry which is preliminary data.</text>
</comment>